<evidence type="ECO:0000256" key="1">
    <source>
        <dbReference type="ARBA" id="ARBA00007637"/>
    </source>
</evidence>
<evidence type="ECO:0000313" key="4">
    <source>
        <dbReference type="Proteomes" id="UP000287188"/>
    </source>
</evidence>
<dbReference type="RefSeq" id="WP_126548565.1">
    <property type="nucleotide sequence ID" value="NZ_BIFS01000001.1"/>
</dbReference>
<dbReference type="InterPro" id="IPR001509">
    <property type="entry name" value="Epimerase_deHydtase"/>
</dbReference>
<dbReference type="AlphaFoldDB" id="A0A402ACA4"/>
<gene>
    <name evidence="3" type="ORF">KDK_05190</name>
</gene>
<name>A0A402ACA4_9CHLR</name>
<comment type="caution">
    <text evidence="3">The sequence shown here is derived from an EMBL/GenBank/DDBJ whole genome shotgun (WGS) entry which is preliminary data.</text>
</comment>
<dbReference type="Pfam" id="PF01370">
    <property type="entry name" value="Epimerase"/>
    <property type="match status" value="1"/>
</dbReference>
<dbReference type="OrthoDB" id="9803061at2"/>
<dbReference type="PANTHER" id="PTHR43000">
    <property type="entry name" value="DTDP-D-GLUCOSE 4,6-DEHYDRATASE-RELATED"/>
    <property type="match status" value="1"/>
</dbReference>
<dbReference type="Proteomes" id="UP000287188">
    <property type="component" value="Unassembled WGS sequence"/>
</dbReference>
<protein>
    <recommendedName>
        <fullName evidence="2">NAD-dependent epimerase/dehydratase domain-containing protein</fullName>
    </recommendedName>
</protein>
<proteinExistence type="inferred from homology"/>
<dbReference type="InterPro" id="IPR036291">
    <property type="entry name" value="NAD(P)-bd_dom_sf"/>
</dbReference>
<dbReference type="SUPFAM" id="SSF51735">
    <property type="entry name" value="NAD(P)-binding Rossmann-fold domains"/>
    <property type="match status" value="1"/>
</dbReference>
<comment type="similarity">
    <text evidence="1">Belongs to the NAD(P)-dependent epimerase/dehydratase family.</text>
</comment>
<dbReference type="EMBL" id="BIFS01000001">
    <property type="protein sequence ID" value="GCE16719.1"/>
    <property type="molecule type" value="Genomic_DNA"/>
</dbReference>
<accession>A0A402ACA4</accession>
<feature type="domain" description="NAD-dependent epimerase/dehydratase" evidence="2">
    <location>
        <begin position="3"/>
        <end position="88"/>
    </location>
</feature>
<evidence type="ECO:0000259" key="2">
    <source>
        <dbReference type="Pfam" id="PF01370"/>
    </source>
</evidence>
<reference evidence="4" key="1">
    <citation type="submission" date="2018-12" db="EMBL/GenBank/DDBJ databases">
        <title>Tengunoibacter tsumagoiensis gen. nov., sp. nov., Dictyobacter kobayashii sp. nov., D. alpinus sp. nov., and D. joshuensis sp. nov. and description of Dictyobacteraceae fam. nov. within the order Ktedonobacterales isolated from Tengu-no-mugimeshi.</title>
        <authorList>
            <person name="Wang C.M."/>
            <person name="Zheng Y."/>
            <person name="Sakai Y."/>
            <person name="Toyoda A."/>
            <person name="Minakuchi Y."/>
            <person name="Abe K."/>
            <person name="Yokota A."/>
            <person name="Yabe S."/>
        </authorList>
    </citation>
    <scope>NUCLEOTIDE SEQUENCE [LARGE SCALE GENOMIC DNA]</scope>
    <source>
        <strain evidence="4">Uno11</strain>
    </source>
</reference>
<keyword evidence="4" id="KW-1185">Reference proteome</keyword>
<sequence>MIARELLAHDFQRLYGLPFTIFRYSPIYGPHMWPGLALNAFINAAKEGGPIIIFGDGYQTRSFLHVDDLVDAFVRSLNDNAQNEVYNLEGPQNITVNELAEKVSCAFGGIEIVHYTDDNRRGELRPTNDRIVSQEKVKHSLGWIPRISIDEGIQKLLTTNSRGSK</sequence>
<dbReference type="Gene3D" id="3.40.50.720">
    <property type="entry name" value="NAD(P)-binding Rossmann-like Domain"/>
    <property type="match status" value="1"/>
</dbReference>
<evidence type="ECO:0000313" key="3">
    <source>
        <dbReference type="EMBL" id="GCE16719.1"/>
    </source>
</evidence>
<organism evidence="3 4">
    <name type="scientific">Dictyobacter kobayashii</name>
    <dbReference type="NCBI Taxonomy" id="2014872"/>
    <lineage>
        <taxon>Bacteria</taxon>
        <taxon>Bacillati</taxon>
        <taxon>Chloroflexota</taxon>
        <taxon>Ktedonobacteria</taxon>
        <taxon>Ktedonobacterales</taxon>
        <taxon>Dictyobacteraceae</taxon>
        <taxon>Dictyobacter</taxon>
    </lineage>
</organism>